<feature type="compositionally biased region" description="Basic residues" evidence="1">
    <location>
        <begin position="230"/>
        <end position="241"/>
    </location>
</feature>
<evidence type="ECO:0000313" key="3">
    <source>
        <dbReference type="Proteomes" id="UP001652624"/>
    </source>
</evidence>
<dbReference type="PROSITE" id="PS51257">
    <property type="entry name" value="PROKAR_LIPOPROTEIN"/>
    <property type="match status" value="1"/>
</dbReference>
<keyword evidence="2" id="KW-1133">Transmembrane helix</keyword>
<feature type="compositionally biased region" description="Low complexity" evidence="1">
    <location>
        <begin position="83"/>
        <end position="97"/>
    </location>
</feature>
<gene>
    <name evidence="4" type="primary">TMEM271</name>
</gene>
<sequence>MKWSVRGACAALSACLLLGCALGAAAVGLRCFALGAQLRGEPFRLGAAAGAFYSGLLLAAGLALLGGARCCGRGPGGAGARGARGAPGAEEPGARGARGARARARGRGRRAPRAPRAHNLLLLGALVFMLGVLSAFAGAVIDGDTVSLAERKYSHFCRPGVPGPPRPRASAAQCRRLRDYQRGLVLSTVLNALECLLGLLGLLLAKNCRAARRPRVWARAPGPRQPPAFRARRGRRGRRGRGLQPRPSEASILAAEDSDPAPGDCGAACGGAVSFISVGAGPGGAAAGVEVSCAGHPSVELPGYAPSDPELDASYPYCCRARGR</sequence>
<proteinExistence type="predicted"/>
<feature type="transmembrane region" description="Helical" evidence="2">
    <location>
        <begin position="120"/>
        <end position="141"/>
    </location>
</feature>
<dbReference type="Proteomes" id="UP001652624">
    <property type="component" value="Chromosome 3"/>
</dbReference>
<evidence type="ECO:0000256" key="2">
    <source>
        <dbReference type="SAM" id="Phobius"/>
    </source>
</evidence>
<name>A0ABM3X6G2_ERIEU</name>
<keyword evidence="3" id="KW-1185">Reference proteome</keyword>
<evidence type="ECO:0000313" key="4">
    <source>
        <dbReference type="RefSeq" id="XP_060044392.1"/>
    </source>
</evidence>
<keyword evidence="2 4" id="KW-0812">Transmembrane</keyword>
<protein>
    <submittedName>
        <fullName evidence="4">Transmembrane protein 271</fullName>
    </submittedName>
</protein>
<feature type="transmembrane region" description="Helical" evidence="2">
    <location>
        <begin position="47"/>
        <end position="65"/>
    </location>
</feature>
<reference evidence="4" key="1">
    <citation type="submission" date="2025-08" db="UniProtKB">
        <authorList>
            <consortium name="RefSeq"/>
        </authorList>
    </citation>
    <scope>IDENTIFICATION</scope>
</reference>
<evidence type="ECO:0000256" key="1">
    <source>
        <dbReference type="SAM" id="MobiDB-lite"/>
    </source>
</evidence>
<dbReference type="GeneID" id="132537576"/>
<keyword evidence="2" id="KW-0472">Membrane</keyword>
<feature type="transmembrane region" description="Helical" evidence="2">
    <location>
        <begin position="184"/>
        <end position="205"/>
    </location>
</feature>
<organism evidence="3 4">
    <name type="scientific">Erinaceus europaeus</name>
    <name type="common">Western European hedgehog</name>
    <dbReference type="NCBI Taxonomy" id="9365"/>
    <lineage>
        <taxon>Eukaryota</taxon>
        <taxon>Metazoa</taxon>
        <taxon>Chordata</taxon>
        <taxon>Craniata</taxon>
        <taxon>Vertebrata</taxon>
        <taxon>Euteleostomi</taxon>
        <taxon>Mammalia</taxon>
        <taxon>Eutheria</taxon>
        <taxon>Laurasiatheria</taxon>
        <taxon>Eulipotyphla</taxon>
        <taxon>Erinaceidae</taxon>
        <taxon>Erinaceinae</taxon>
        <taxon>Erinaceus</taxon>
    </lineage>
</organism>
<feature type="compositionally biased region" description="Basic residues" evidence="1">
    <location>
        <begin position="98"/>
        <end position="111"/>
    </location>
</feature>
<feature type="region of interest" description="Disordered" evidence="1">
    <location>
        <begin position="78"/>
        <end position="111"/>
    </location>
</feature>
<dbReference type="RefSeq" id="XP_060044392.1">
    <property type="nucleotide sequence ID" value="XM_060188409.1"/>
</dbReference>
<accession>A0ABM3X6G2</accession>
<feature type="region of interest" description="Disordered" evidence="1">
    <location>
        <begin position="218"/>
        <end position="250"/>
    </location>
</feature>